<dbReference type="EMBL" id="PDCK01000043">
    <property type="protein sequence ID" value="PRQ30845.1"/>
    <property type="molecule type" value="Genomic_DNA"/>
</dbReference>
<dbReference type="Gene3D" id="3.40.50.2000">
    <property type="entry name" value="Glycogen Phosphorylase B"/>
    <property type="match status" value="1"/>
</dbReference>
<dbReference type="PANTHER" id="PTHR11926:SF1516">
    <property type="entry name" value="GLYCOSYLTRANSFERASE"/>
    <property type="match status" value="1"/>
</dbReference>
<keyword evidence="2" id="KW-0328">Glycosyltransferase</keyword>
<evidence type="ECO:0000313" key="3">
    <source>
        <dbReference type="Proteomes" id="UP000238479"/>
    </source>
</evidence>
<dbReference type="Gramene" id="PRQ30845">
    <property type="protein sequence ID" value="PRQ30845"/>
    <property type="gene ID" value="RchiOBHm_Chr5g0029041"/>
</dbReference>
<dbReference type="Proteomes" id="UP000238479">
    <property type="component" value="Chromosome 5"/>
</dbReference>
<name>A0A2P6Q9I5_ROSCH</name>
<accession>A0A2P6Q9I5</accession>
<keyword evidence="3" id="KW-1185">Reference proteome</keyword>
<proteinExistence type="inferred from homology"/>
<dbReference type="SUPFAM" id="SSF53756">
    <property type="entry name" value="UDP-Glycosyltransferase/glycogen phosphorylase"/>
    <property type="match status" value="1"/>
</dbReference>
<organism evidence="2 3">
    <name type="scientific">Rosa chinensis</name>
    <name type="common">China rose</name>
    <dbReference type="NCBI Taxonomy" id="74649"/>
    <lineage>
        <taxon>Eukaryota</taxon>
        <taxon>Viridiplantae</taxon>
        <taxon>Streptophyta</taxon>
        <taxon>Embryophyta</taxon>
        <taxon>Tracheophyta</taxon>
        <taxon>Spermatophyta</taxon>
        <taxon>Magnoliopsida</taxon>
        <taxon>eudicotyledons</taxon>
        <taxon>Gunneridae</taxon>
        <taxon>Pentapetalae</taxon>
        <taxon>rosids</taxon>
        <taxon>fabids</taxon>
        <taxon>Rosales</taxon>
        <taxon>Rosaceae</taxon>
        <taxon>Rosoideae</taxon>
        <taxon>Rosoideae incertae sedis</taxon>
        <taxon>Rosa</taxon>
    </lineage>
</organism>
<dbReference type="GO" id="GO:0080043">
    <property type="term" value="F:quercetin 3-O-glucosyltransferase activity"/>
    <property type="evidence" value="ECO:0007669"/>
    <property type="project" value="TreeGrafter"/>
</dbReference>
<reference evidence="2 3" key="1">
    <citation type="journal article" date="2018" name="Nat. Genet.">
        <title>The Rosa genome provides new insights in the design of modern roses.</title>
        <authorList>
            <person name="Bendahmane M."/>
        </authorList>
    </citation>
    <scope>NUCLEOTIDE SEQUENCE [LARGE SCALE GENOMIC DNA]</scope>
    <source>
        <strain evidence="3">cv. Old Blush</strain>
    </source>
</reference>
<keyword evidence="2" id="KW-0808">Transferase</keyword>
<dbReference type="AlphaFoldDB" id="A0A2P6Q9I5"/>
<comment type="similarity">
    <text evidence="1">Belongs to the UDP-glycosyltransferase family.</text>
</comment>
<dbReference type="PANTHER" id="PTHR11926">
    <property type="entry name" value="GLUCOSYL/GLUCURONOSYL TRANSFERASES"/>
    <property type="match status" value="1"/>
</dbReference>
<comment type="caution">
    <text evidence="2">The sequence shown here is derived from an EMBL/GenBank/DDBJ whole genome shotgun (WGS) entry which is preliminary data.</text>
</comment>
<evidence type="ECO:0000313" key="2">
    <source>
        <dbReference type="EMBL" id="PRQ30845.1"/>
    </source>
</evidence>
<dbReference type="STRING" id="74649.A0A2P6Q9I5"/>
<dbReference type="GO" id="GO:0080044">
    <property type="term" value="F:quercetin 7-O-glucosyltransferase activity"/>
    <property type="evidence" value="ECO:0007669"/>
    <property type="project" value="TreeGrafter"/>
</dbReference>
<protein>
    <submittedName>
        <fullName evidence="2">Putative 7-deoxyloganetin glucosyltransferase</fullName>
        <ecNumber evidence="2">2.4.1.324</ecNumber>
    </submittedName>
</protein>
<gene>
    <name evidence="2" type="ORF">RchiOBHm_Chr5g0029041</name>
</gene>
<sequence>MAYTFPSSSTGSTKPHAVCTNVASQSHIKAMLKLAKILHHRGFHITFVNTESYHKRFLESQGPNSLNGLPDFRFETLPDSDKSAPRNHLLAPFRDLLMKLNDTTPPVTCIVSNGFMSTFTITAADELDIPIALFYSFAACSFMGLKQFRTLREKGLAPLKVLGRGWRLPEFDLELLWFLLSCRRCFCVWCAALGRGWRLLEFNLEQIRSSAARESSLQAI</sequence>
<evidence type="ECO:0000256" key="1">
    <source>
        <dbReference type="ARBA" id="ARBA00009995"/>
    </source>
</evidence>
<dbReference type="OMA" id="CRKSHAL"/>
<dbReference type="EC" id="2.4.1.324" evidence="2"/>